<dbReference type="Proteomes" id="UP000014680">
    <property type="component" value="Unassembled WGS sequence"/>
</dbReference>
<evidence type="ECO:0000313" key="2">
    <source>
        <dbReference type="Proteomes" id="UP000014680"/>
    </source>
</evidence>
<accession>A0A0A1U1X9</accession>
<dbReference type="RefSeq" id="XP_004254790.1">
    <property type="nucleotide sequence ID" value="XM_004254742.1"/>
</dbReference>
<dbReference type="EMBL" id="KB206772">
    <property type="protein sequence ID" value="ELP88019.1"/>
    <property type="molecule type" value="Genomic_DNA"/>
</dbReference>
<reference evidence="1 2" key="1">
    <citation type="submission" date="2012-10" db="EMBL/GenBank/DDBJ databases">
        <authorList>
            <person name="Zafar N."/>
            <person name="Inman J."/>
            <person name="Hall N."/>
            <person name="Lorenzi H."/>
            <person name="Caler E."/>
        </authorList>
    </citation>
    <scope>NUCLEOTIDE SEQUENCE [LARGE SCALE GENOMIC DNA]</scope>
    <source>
        <strain evidence="1 2">IP1</strain>
    </source>
</reference>
<name>A0A0A1U1X9_ENTIV</name>
<keyword evidence="2" id="KW-1185">Reference proteome</keyword>
<dbReference type="VEuPathDB" id="AmoebaDB:EIN_419680"/>
<dbReference type="KEGG" id="eiv:EIN_419680"/>
<gene>
    <name evidence="1" type="ORF">EIN_419680</name>
</gene>
<evidence type="ECO:0000313" key="1">
    <source>
        <dbReference type="EMBL" id="ELP88019.1"/>
    </source>
</evidence>
<organism evidence="1 2">
    <name type="scientific">Entamoeba invadens IP1</name>
    <dbReference type="NCBI Taxonomy" id="370355"/>
    <lineage>
        <taxon>Eukaryota</taxon>
        <taxon>Amoebozoa</taxon>
        <taxon>Evosea</taxon>
        <taxon>Archamoebae</taxon>
        <taxon>Mastigamoebida</taxon>
        <taxon>Entamoebidae</taxon>
        <taxon>Entamoeba</taxon>
    </lineage>
</organism>
<protein>
    <submittedName>
        <fullName evidence="1">Uncharacterized protein</fullName>
    </submittedName>
</protein>
<proteinExistence type="predicted"/>
<dbReference type="GeneID" id="14887002"/>
<sequence length="282" mass="32272">MSYVLSENTSYTLAHRVCPFFPTSSKDQSLPLSQLSVQKKFAKHLLKTRRQTTVECNVANPFLLNVSGYSSQENSLCLAYNKVITSCITLPKGFYSWFFRVDKRALYSVLVLNKFGILTGISNILSDKNFIFNASLFTSQTLKITFDSRNTENSAFFVVRILNKQFGSSWGYSFQFKSHEKSSANKSIPFDCNSQQDFKEEFEVVAEKKIDVGVKSFVLVFNKKLETGYYEIRWHCPKQVSQPKINSSVKKQKTKEIISADSPYVYKIDFVINDTVNVPTFL</sequence>
<dbReference type="AlphaFoldDB" id="A0A0A1U1X9"/>